<name>A0AAJ6BM45_9CAUL</name>
<organism evidence="2 3">
    <name type="scientific">Candidatus Brevundimonas colombiensis</name>
    <dbReference type="NCBI Taxonomy" id="3121376"/>
    <lineage>
        <taxon>Bacteria</taxon>
        <taxon>Pseudomonadati</taxon>
        <taxon>Pseudomonadota</taxon>
        <taxon>Alphaproteobacteria</taxon>
        <taxon>Caulobacterales</taxon>
        <taxon>Caulobacteraceae</taxon>
        <taxon>Brevundimonas</taxon>
    </lineage>
</organism>
<dbReference type="Proteomes" id="UP001213664">
    <property type="component" value="Chromosome"/>
</dbReference>
<dbReference type="AlphaFoldDB" id="A0AAJ6BM45"/>
<reference evidence="2" key="1">
    <citation type="submission" date="2023-03" db="EMBL/GenBank/DDBJ databases">
        <title>Andean soil-derived lignocellulolytic bacterial consortium as a source of novel taxa and putative plastic-active enzymes.</title>
        <authorList>
            <person name="Diaz-Garcia L."/>
            <person name="Chuvochina M."/>
            <person name="Feuerriegel G."/>
            <person name="Bunk B."/>
            <person name="Sproer C."/>
            <person name="Streit W.R."/>
            <person name="Rodriguez L.M."/>
            <person name="Overmann J."/>
            <person name="Jimenez D.J."/>
        </authorList>
    </citation>
    <scope>NUCLEOTIDE SEQUENCE</scope>
    <source>
        <strain evidence="2">MAG 833</strain>
    </source>
</reference>
<proteinExistence type="predicted"/>
<dbReference type="Pfam" id="PF08811">
    <property type="entry name" value="DUF1800"/>
    <property type="match status" value="1"/>
</dbReference>
<protein>
    <submittedName>
        <fullName evidence="2">DUF1800 domain-containing protein</fullName>
    </submittedName>
</protein>
<evidence type="ECO:0000256" key="1">
    <source>
        <dbReference type="SAM" id="MobiDB-lite"/>
    </source>
</evidence>
<feature type="region of interest" description="Disordered" evidence="1">
    <location>
        <begin position="73"/>
        <end position="92"/>
    </location>
</feature>
<sequence>MASPPIDAAVALTRLGLGARPGEIARVAADPRGWALAQIRRQGAPQPPGDLPDTAERLGQYFDYQSASRAPAPAAAVSPAAQTPATPGAAPVDPAAEARRAARQAARRDIVQDTAQAFLARAQLGAATEEGFAERWALFWSNALTVSAARFDSGAFIAQYECEAVRPHVFGRFEDLVMACEQHPAMLLYLDQARSTGPDSPVGARRKAGLNENLAREMMELHTVGADAGYTQADVTELARALTGWSIPTAREAQDGGLVADAAPPRRARPRRAGMAAQVQPGPNGFVFRANVHEPGARTVMGKTYPPGGLGQGQAVLRDLARHPATATRLSRRLAAHFVADSPPDALVARLEAAWTRSGGDLAQVARALIAAPETWTPQPAKIKTPYDLVVSTHRALGTQPQRLPPLRQALADMGQPLYAPPSPEGWPDTAADWAGPDALVKRLNWASAAAATAHVSDTDAVAAGALGARLSERTRLAVARAESRPEALTLLFMSPEFQRR</sequence>
<accession>A0AAJ6BM45</accession>
<evidence type="ECO:0000313" key="3">
    <source>
        <dbReference type="Proteomes" id="UP001213664"/>
    </source>
</evidence>
<evidence type="ECO:0000313" key="2">
    <source>
        <dbReference type="EMBL" id="WEK40326.1"/>
    </source>
</evidence>
<dbReference type="InterPro" id="IPR014917">
    <property type="entry name" value="DUF1800"/>
</dbReference>
<gene>
    <name evidence="2" type="ORF">P0Y50_01595</name>
</gene>
<dbReference type="EMBL" id="CP119326">
    <property type="protein sequence ID" value="WEK40326.1"/>
    <property type="molecule type" value="Genomic_DNA"/>
</dbReference>